<comment type="caution">
    <text evidence="2">The sequence shown here is derived from an EMBL/GenBank/DDBJ whole genome shotgun (WGS) entry which is preliminary data.</text>
</comment>
<accession>A0ABW2TN30</accession>
<sequence length="358" mass="38270">MDAVESALHRGVDAADGPIVRAALLRLTDQPRTQLVLVIHHAAVDGVSWRIIEDDLVLLLGPDGGSALPARTMGFFDWAHRVARRAERVDGQALADAWAARLGASGAVFADVPDKQPREGDAVVLTRTVTAPALGGADASVNEVLLTAVGWSLSRWTGRDDIAIDVEGHGRLERELPVDLSRTVGWFTAIAPLRLDVAGCDAPADALPRVRKAVEDTRGRHLEWGLLRHLGACPADHPLRALPERQVSFNYLGVFAAGGEANPLLSAVPGSLSAEQSPDSRRRYLIDVAAQVSAGDLELAVKFSPDVHPRADVERWLDDCVAVVTGLLAAEPEPVVLADLDHDELAMALQEVGFGFDD</sequence>
<feature type="domain" description="Condensation" evidence="1">
    <location>
        <begin position="6"/>
        <end position="328"/>
    </location>
</feature>
<dbReference type="EMBL" id="JBHTEY010000004">
    <property type="protein sequence ID" value="MFC7615099.1"/>
    <property type="molecule type" value="Genomic_DNA"/>
</dbReference>
<dbReference type="Gene3D" id="3.30.559.30">
    <property type="entry name" value="Nonribosomal peptide synthetase, condensation domain"/>
    <property type="match status" value="1"/>
</dbReference>
<dbReference type="SUPFAM" id="SSF52777">
    <property type="entry name" value="CoA-dependent acyltransferases"/>
    <property type="match status" value="2"/>
</dbReference>
<dbReference type="Pfam" id="PF00668">
    <property type="entry name" value="Condensation"/>
    <property type="match status" value="1"/>
</dbReference>
<organism evidence="2 3">
    <name type="scientific">Actinokineospora soli</name>
    <dbReference type="NCBI Taxonomy" id="1048753"/>
    <lineage>
        <taxon>Bacteria</taxon>
        <taxon>Bacillati</taxon>
        <taxon>Actinomycetota</taxon>
        <taxon>Actinomycetes</taxon>
        <taxon>Pseudonocardiales</taxon>
        <taxon>Pseudonocardiaceae</taxon>
        <taxon>Actinokineospora</taxon>
    </lineage>
</organism>
<protein>
    <submittedName>
        <fullName evidence="2">Condensation domain-containing protein</fullName>
    </submittedName>
</protein>
<dbReference type="PANTHER" id="PTHR45398">
    <property type="match status" value="1"/>
</dbReference>
<evidence type="ECO:0000259" key="1">
    <source>
        <dbReference type="Pfam" id="PF00668"/>
    </source>
</evidence>
<keyword evidence="3" id="KW-1185">Reference proteome</keyword>
<name>A0ABW2TN30_9PSEU</name>
<dbReference type="InterPro" id="IPR001242">
    <property type="entry name" value="Condensation_dom"/>
</dbReference>
<reference evidence="3" key="1">
    <citation type="journal article" date="2019" name="Int. J. Syst. Evol. Microbiol.">
        <title>The Global Catalogue of Microorganisms (GCM) 10K type strain sequencing project: providing services to taxonomists for standard genome sequencing and annotation.</title>
        <authorList>
            <consortium name="The Broad Institute Genomics Platform"/>
            <consortium name="The Broad Institute Genome Sequencing Center for Infectious Disease"/>
            <person name="Wu L."/>
            <person name="Ma J."/>
        </authorList>
    </citation>
    <scope>NUCLEOTIDE SEQUENCE [LARGE SCALE GENOMIC DNA]</scope>
    <source>
        <strain evidence="3">JCM 17695</strain>
    </source>
</reference>
<evidence type="ECO:0000313" key="2">
    <source>
        <dbReference type="EMBL" id="MFC7615099.1"/>
    </source>
</evidence>
<dbReference type="PANTHER" id="PTHR45398:SF1">
    <property type="entry name" value="ENZYME, PUTATIVE (JCVI)-RELATED"/>
    <property type="match status" value="1"/>
</dbReference>
<dbReference type="InterPro" id="IPR023213">
    <property type="entry name" value="CAT-like_dom_sf"/>
</dbReference>
<dbReference type="Gene3D" id="3.30.559.10">
    <property type="entry name" value="Chloramphenicol acetyltransferase-like domain"/>
    <property type="match status" value="1"/>
</dbReference>
<evidence type="ECO:0000313" key="3">
    <source>
        <dbReference type="Proteomes" id="UP001596512"/>
    </source>
</evidence>
<dbReference type="Proteomes" id="UP001596512">
    <property type="component" value="Unassembled WGS sequence"/>
</dbReference>
<gene>
    <name evidence="2" type="ORF">ACFQV2_17845</name>
</gene>
<proteinExistence type="predicted"/>